<name>A0A656HAS4_THINJ</name>
<dbReference type="OrthoDB" id="5624870at2"/>
<dbReference type="Proteomes" id="UP000005317">
    <property type="component" value="Unassembled WGS sequence"/>
</dbReference>
<dbReference type="EMBL" id="JH651384">
    <property type="protein sequence ID" value="EIJ34151.1"/>
    <property type="molecule type" value="Genomic_DNA"/>
</dbReference>
<reference evidence="2" key="1">
    <citation type="journal article" date="2011" name="Stand. Genomic Sci.">
        <title>Genome sequence of the filamentous, gliding Thiothrix nivea neotype strain (JP2(T)).</title>
        <authorList>
            <person name="Lapidus A."/>
            <person name="Nolan M."/>
            <person name="Lucas S."/>
            <person name="Glavina Del Rio T."/>
            <person name="Tice H."/>
            <person name="Cheng J.F."/>
            <person name="Tapia R."/>
            <person name="Han C."/>
            <person name="Goodwin L."/>
            <person name="Pitluck S."/>
            <person name="Liolios K."/>
            <person name="Pagani I."/>
            <person name="Ivanova N."/>
            <person name="Huntemann M."/>
            <person name="Mavromatis K."/>
            <person name="Mikhailova N."/>
            <person name="Pati A."/>
            <person name="Chen A."/>
            <person name="Palaniappan K."/>
            <person name="Land M."/>
            <person name="Brambilla E.M."/>
            <person name="Rohde M."/>
            <person name="Abt B."/>
            <person name="Verbarg S."/>
            <person name="Goker M."/>
            <person name="Bristow J."/>
            <person name="Eisen J.A."/>
            <person name="Markowitz V."/>
            <person name="Hugenholtz P."/>
            <person name="Kyrpides N.C."/>
            <person name="Klenk H.P."/>
            <person name="Woyke T."/>
        </authorList>
    </citation>
    <scope>NUCLEOTIDE SEQUENCE [LARGE SCALE GENOMIC DNA]</scope>
    <source>
        <strain evidence="2">ATCC 35100 / DSM 5205 / JP2</strain>
    </source>
</reference>
<dbReference type="PROSITE" id="PS51257">
    <property type="entry name" value="PROKAR_LIPOPROTEIN"/>
    <property type="match status" value="1"/>
</dbReference>
<gene>
    <name evidence="1" type="ORF">Thini_1549</name>
</gene>
<organism evidence="1 2">
    <name type="scientific">Thiothrix nivea (strain ATCC 35100 / DSM 5205 / JP2)</name>
    <dbReference type="NCBI Taxonomy" id="870187"/>
    <lineage>
        <taxon>Bacteria</taxon>
        <taxon>Pseudomonadati</taxon>
        <taxon>Pseudomonadota</taxon>
        <taxon>Gammaproteobacteria</taxon>
        <taxon>Thiotrichales</taxon>
        <taxon>Thiotrichaceae</taxon>
        <taxon>Thiothrix</taxon>
    </lineage>
</organism>
<proteinExistence type="predicted"/>
<evidence type="ECO:0000313" key="2">
    <source>
        <dbReference type="Proteomes" id="UP000005317"/>
    </source>
</evidence>
<accession>A0A656HAS4</accession>
<sequence>MKRFVPLLLLCAHSLSGCHEPVVPDSEAVSGSNGNNVHIPSAAEIMANKEAYYATLLPPLQARDPAADARTAIAKGERYFLCNAGRNAAPAGIAPEIFAQIGDACPVKCLDGVTDAIYGDNHRRYLSLALDYSAQWNQVMLAACR</sequence>
<evidence type="ECO:0008006" key="3">
    <source>
        <dbReference type="Google" id="ProtNLM"/>
    </source>
</evidence>
<evidence type="ECO:0000313" key="1">
    <source>
        <dbReference type="EMBL" id="EIJ34151.1"/>
    </source>
</evidence>
<keyword evidence="2" id="KW-1185">Reference proteome</keyword>
<dbReference type="RefSeq" id="WP_002708093.1">
    <property type="nucleotide sequence ID" value="NZ_JH651384.1"/>
</dbReference>
<dbReference type="AlphaFoldDB" id="A0A656HAS4"/>
<protein>
    <recommendedName>
        <fullName evidence="3">Lipoprotein</fullName>
    </recommendedName>
</protein>